<dbReference type="Pfam" id="PF00440">
    <property type="entry name" value="TetR_N"/>
    <property type="match status" value="1"/>
</dbReference>
<dbReference type="SUPFAM" id="SSF48498">
    <property type="entry name" value="Tetracyclin repressor-like, C-terminal domain"/>
    <property type="match status" value="1"/>
</dbReference>
<protein>
    <submittedName>
        <fullName evidence="6">Transcriptional regulator, TetR family</fullName>
    </submittedName>
</protein>
<evidence type="ECO:0000256" key="3">
    <source>
        <dbReference type="ARBA" id="ARBA00023163"/>
    </source>
</evidence>
<accession>A0A1C5GDZ7</accession>
<dbReference type="RefSeq" id="WP_089001733.1">
    <property type="nucleotide sequence ID" value="NZ_JBFAAC010000006.1"/>
</dbReference>
<dbReference type="Proteomes" id="UP000198251">
    <property type="component" value="Chromosome I"/>
</dbReference>
<reference evidence="6 7" key="1">
    <citation type="submission" date="2016-06" db="EMBL/GenBank/DDBJ databases">
        <authorList>
            <person name="Kjaerup R.B."/>
            <person name="Dalgaard T.S."/>
            <person name="Juul-Madsen H.R."/>
        </authorList>
    </citation>
    <scope>NUCLEOTIDE SEQUENCE [LARGE SCALE GENOMIC DNA]</scope>
    <source>
        <strain evidence="6 7">DSM 43913</strain>
    </source>
</reference>
<proteinExistence type="predicted"/>
<dbReference type="PROSITE" id="PS50977">
    <property type="entry name" value="HTH_TETR_2"/>
    <property type="match status" value="1"/>
</dbReference>
<dbReference type="SUPFAM" id="SSF46689">
    <property type="entry name" value="Homeodomain-like"/>
    <property type="match status" value="1"/>
</dbReference>
<dbReference type="EMBL" id="LT607733">
    <property type="protein sequence ID" value="SCG18074.1"/>
    <property type="molecule type" value="Genomic_DNA"/>
</dbReference>
<keyword evidence="2 4" id="KW-0238">DNA-binding</keyword>
<organism evidence="6 7">
    <name type="scientific">Micromonospora echinofusca</name>
    <dbReference type="NCBI Taxonomy" id="47858"/>
    <lineage>
        <taxon>Bacteria</taxon>
        <taxon>Bacillati</taxon>
        <taxon>Actinomycetota</taxon>
        <taxon>Actinomycetes</taxon>
        <taxon>Micromonosporales</taxon>
        <taxon>Micromonosporaceae</taxon>
        <taxon>Micromonospora</taxon>
    </lineage>
</organism>
<dbReference type="InterPro" id="IPR001647">
    <property type="entry name" value="HTH_TetR"/>
</dbReference>
<feature type="DNA-binding region" description="H-T-H motif" evidence="4">
    <location>
        <begin position="36"/>
        <end position="55"/>
    </location>
</feature>
<evidence type="ECO:0000313" key="6">
    <source>
        <dbReference type="EMBL" id="SCG18074.1"/>
    </source>
</evidence>
<evidence type="ECO:0000313" key="7">
    <source>
        <dbReference type="Proteomes" id="UP000198251"/>
    </source>
</evidence>
<gene>
    <name evidence="6" type="ORF">GA0070610_4407</name>
</gene>
<dbReference type="GO" id="GO:0000976">
    <property type="term" value="F:transcription cis-regulatory region binding"/>
    <property type="evidence" value="ECO:0007669"/>
    <property type="project" value="TreeGrafter"/>
</dbReference>
<dbReference type="Gene3D" id="1.10.357.10">
    <property type="entry name" value="Tetracycline Repressor, domain 2"/>
    <property type="match status" value="1"/>
</dbReference>
<dbReference type="GeneID" id="95804107"/>
<dbReference type="InterPro" id="IPR036271">
    <property type="entry name" value="Tet_transcr_reg_TetR-rel_C_sf"/>
</dbReference>
<keyword evidence="7" id="KW-1185">Reference proteome</keyword>
<dbReference type="InterPro" id="IPR009057">
    <property type="entry name" value="Homeodomain-like_sf"/>
</dbReference>
<keyword evidence="3" id="KW-0804">Transcription</keyword>
<dbReference type="InterPro" id="IPR050109">
    <property type="entry name" value="HTH-type_TetR-like_transc_reg"/>
</dbReference>
<sequence length="194" mass="21010">MTRPLAKPTRRADAQHNVERILEAAVSCLSRDPDASVSEIAQAARVGRVTLYGHFPSRDALVEAALTRVLAEGEELLAGLDLTGDPRDALRVLIRSSWLLIAQSSAVLEAAQASLPPERVHELHAEPARRVDQLIRRGQDEGVFRVDLPASWLTSVLHHIMKGAAVDVASGQVDRADAPHLISETVLAAYRVDG</sequence>
<feature type="domain" description="HTH tetR-type" evidence="5">
    <location>
        <begin position="15"/>
        <end position="73"/>
    </location>
</feature>
<dbReference type="AlphaFoldDB" id="A0A1C5GDZ7"/>
<evidence type="ECO:0000259" key="5">
    <source>
        <dbReference type="PROSITE" id="PS50977"/>
    </source>
</evidence>
<keyword evidence="1" id="KW-0805">Transcription regulation</keyword>
<dbReference type="PANTHER" id="PTHR30055">
    <property type="entry name" value="HTH-TYPE TRANSCRIPTIONAL REGULATOR RUTR"/>
    <property type="match status" value="1"/>
</dbReference>
<dbReference type="GO" id="GO:0003700">
    <property type="term" value="F:DNA-binding transcription factor activity"/>
    <property type="evidence" value="ECO:0007669"/>
    <property type="project" value="TreeGrafter"/>
</dbReference>
<evidence type="ECO:0000256" key="2">
    <source>
        <dbReference type="ARBA" id="ARBA00023125"/>
    </source>
</evidence>
<evidence type="ECO:0000256" key="4">
    <source>
        <dbReference type="PROSITE-ProRule" id="PRU00335"/>
    </source>
</evidence>
<dbReference type="PANTHER" id="PTHR30055:SF234">
    <property type="entry name" value="HTH-TYPE TRANSCRIPTIONAL REGULATOR BETI"/>
    <property type="match status" value="1"/>
</dbReference>
<evidence type="ECO:0000256" key="1">
    <source>
        <dbReference type="ARBA" id="ARBA00023015"/>
    </source>
</evidence>
<name>A0A1C5GDZ7_MICEH</name>